<evidence type="ECO:0000256" key="4">
    <source>
        <dbReference type="ARBA" id="ARBA00022989"/>
    </source>
</evidence>
<accession>A0A1M6EIU7</accession>
<evidence type="ECO:0000256" key="2">
    <source>
        <dbReference type="ARBA" id="ARBA00022475"/>
    </source>
</evidence>
<keyword evidence="8" id="KW-1185">Reference proteome</keyword>
<name>A0A1M6EIU7_9CLOT</name>
<keyword evidence="5 6" id="KW-0472">Membrane</keyword>
<feature type="transmembrane region" description="Helical" evidence="6">
    <location>
        <begin position="127"/>
        <end position="148"/>
    </location>
</feature>
<keyword evidence="3 6" id="KW-0812">Transmembrane</keyword>
<organism evidence="7 8">
    <name type="scientific">Clostridium cavendishii DSM 21758</name>
    <dbReference type="NCBI Taxonomy" id="1121302"/>
    <lineage>
        <taxon>Bacteria</taxon>
        <taxon>Bacillati</taxon>
        <taxon>Bacillota</taxon>
        <taxon>Clostridia</taxon>
        <taxon>Eubacteriales</taxon>
        <taxon>Clostridiaceae</taxon>
        <taxon>Clostridium</taxon>
    </lineage>
</organism>
<feature type="transmembrane region" description="Helical" evidence="6">
    <location>
        <begin position="391"/>
        <end position="410"/>
    </location>
</feature>
<feature type="transmembrane region" description="Helical" evidence="6">
    <location>
        <begin position="101"/>
        <end position="121"/>
    </location>
</feature>
<comment type="subcellular location">
    <subcellularLocation>
        <location evidence="1">Cell membrane</location>
        <topology evidence="1">Multi-pass membrane protein</topology>
    </subcellularLocation>
</comment>
<evidence type="ECO:0000313" key="7">
    <source>
        <dbReference type="EMBL" id="SHI85363.1"/>
    </source>
</evidence>
<feature type="transmembrane region" description="Helical" evidence="6">
    <location>
        <begin position="160"/>
        <end position="177"/>
    </location>
</feature>
<feature type="transmembrane region" description="Helical" evidence="6">
    <location>
        <begin position="416"/>
        <end position="434"/>
    </location>
</feature>
<gene>
    <name evidence="7" type="ORF">SAMN02745163_00863</name>
</gene>
<dbReference type="PIRSF" id="PIRSF006060">
    <property type="entry name" value="AA_transporter"/>
    <property type="match status" value="1"/>
</dbReference>
<evidence type="ECO:0000256" key="5">
    <source>
        <dbReference type="ARBA" id="ARBA00023136"/>
    </source>
</evidence>
<evidence type="ECO:0000256" key="6">
    <source>
        <dbReference type="SAM" id="Phobius"/>
    </source>
</evidence>
<dbReference type="AlphaFoldDB" id="A0A1M6EIU7"/>
<dbReference type="EMBL" id="FQZB01000005">
    <property type="protein sequence ID" value="SHI85363.1"/>
    <property type="molecule type" value="Genomic_DNA"/>
</dbReference>
<feature type="transmembrane region" description="Helical" evidence="6">
    <location>
        <begin position="325"/>
        <end position="346"/>
    </location>
</feature>
<sequence length="451" mass="48487">MEERFELKKELGLFMATALVIGNMIGSGIFMLPSTLARTSGPGATMIAWGITGLGSIFLALSFGKLGSAIPKTGGPYEHSKLAFGDLTGFLNAWLYWNGCWIGNAAIIIAVTSCIAFVFPVVGYNNLIGFVVSTCILWGCTIINILGVKTASKIQSTSTVIKMSLFLVFIIVAARNFDFNNIRNIFPQGKGVGTIPAAATATLWAFTGLETATVTGGEIKNPEKNIKRATILGILIATVFYMAISFFAMGAMKSDALALSNTPIIDILAIAFGGKVGKYIAVLSFVSIGGTAIGWLLSTARISYAASMGGVFPKSFSKIHKKFKTPYISLIIGSVLVNILLIMNFTKGLSGAFSFVALFATLSYLPVFAIACANEIFLLNVIDGKVTIFKFIKKNICPIIGFVYAMWTIYGAGAEIVMYGFLLILMGIPFYLYMHEKNRTSKNEEQAQNIA</sequence>
<proteinExistence type="predicted"/>
<feature type="transmembrane region" description="Helical" evidence="6">
    <location>
        <begin position="44"/>
        <end position="63"/>
    </location>
</feature>
<dbReference type="STRING" id="1121302.SAMN02745163_00863"/>
<feature type="transmembrane region" description="Helical" evidence="6">
    <location>
        <begin position="352"/>
        <end position="379"/>
    </location>
</feature>
<dbReference type="InterPro" id="IPR002293">
    <property type="entry name" value="AA/rel_permease1"/>
</dbReference>
<feature type="transmembrane region" description="Helical" evidence="6">
    <location>
        <begin position="12"/>
        <end position="32"/>
    </location>
</feature>
<feature type="transmembrane region" description="Helical" evidence="6">
    <location>
        <begin position="229"/>
        <end position="249"/>
    </location>
</feature>
<dbReference type="Proteomes" id="UP000184310">
    <property type="component" value="Unassembled WGS sequence"/>
</dbReference>
<keyword evidence="4 6" id="KW-1133">Transmembrane helix</keyword>
<reference evidence="7 8" key="1">
    <citation type="submission" date="2016-11" db="EMBL/GenBank/DDBJ databases">
        <authorList>
            <person name="Jaros S."/>
            <person name="Januszkiewicz K."/>
            <person name="Wedrychowicz H."/>
        </authorList>
    </citation>
    <scope>NUCLEOTIDE SEQUENCE [LARGE SCALE GENOMIC DNA]</scope>
    <source>
        <strain evidence="7 8">DSM 21758</strain>
    </source>
</reference>
<dbReference type="Pfam" id="PF13520">
    <property type="entry name" value="AA_permease_2"/>
    <property type="match status" value="1"/>
</dbReference>
<dbReference type="PANTHER" id="PTHR42770:SF18">
    <property type="entry name" value="ARGININE_AGMATINE ANTIPORTER"/>
    <property type="match status" value="1"/>
</dbReference>
<evidence type="ECO:0000256" key="3">
    <source>
        <dbReference type="ARBA" id="ARBA00022692"/>
    </source>
</evidence>
<dbReference type="Gene3D" id="1.20.1740.10">
    <property type="entry name" value="Amino acid/polyamine transporter I"/>
    <property type="match status" value="1"/>
</dbReference>
<dbReference type="InterPro" id="IPR050367">
    <property type="entry name" value="APC_superfamily"/>
</dbReference>
<dbReference type="GO" id="GO:0005886">
    <property type="term" value="C:plasma membrane"/>
    <property type="evidence" value="ECO:0007669"/>
    <property type="project" value="UniProtKB-SubCell"/>
</dbReference>
<dbReference type="RefSeq" id="WP_242958365.1">
    <property type="nucleotide sequence ID" value="NZ_FQZB01000005.1"/>
</dbReference>
<evidence type="ECO:0000313" key="8">
    <source>
        <dbReference type="Proteomes" id="UP000184310"/>
    </source>
</evidence>
<evidence type="ECO:0000256" key="1">
    <source>
        <dbReference type="ARBA" id="ARBA00004651"/>
    </source>
</evidence>
<protein>
    <submittedName>
        <fullName evidence="7">Amino acid/polyamine/organocation transporter, APC superfamily (TC 2.A.3)</fullName>
    </submittedName>
</protein>
<dbReference type="PANTHER" id="PTHR42770">
    <property type="entry name" value="AMINO ACID TRANSPORTER-RELATED"/>
    <property type="match status" value="1"/>
</dbReference>
<dbReference type="GO" id="GO:0022857">
    <property type="term" value="F:transmembrane transporter activity"/>
    <property type="evidence" value="ECO:0007669"/>
    <property type="project" value="InterPro"/>
</dbReference>
<keyword evidence="2" id="KW-1003">Cell membrane</keyword>
<feature type="transmembrane region" description="Helical" evidence="6">
    <location>
        <begin position="279"/>
        <end position="304"/>
    </location>
</feature>